<dbReference type="EMBL" id="OU963866">
    <property type="protein sequence ID" value="CAH0390303.1"/>
    <property type="molecule type" value="Genomic_DNA"/>
</dbReference>
<evidence type="ECO:0000259" key="1">
    <source>
        <dbReference type="Pfam" id="PF07679"/>
    </source>
</evidence>
<dbReference type="InterPro" id="IPR036179">
    <property type="entry name" value="Ig-like_dom_sf"/>
</dbReference>
<evidence type="ECO:0000313" key="3">
    <source>
        <dbReference type="Proteomes" id="UP001152759"/>
    </source>
</evidence>
<dbReference type="AlphaFoldDB" id="A0A9P0AGX8"/>
<dbReference type="InterPro" id="IPR013783">
    <property type="entry name" value="Ig-like_fold"/>
</dbReference>
<protein>
    <recommendedName>
        <fullName evidence="1">Immunoglobulin I-set domain-containing protein</fullName>
    </recommendedName>
</protein>
<dbReference type="Pfam" id="PF07679">
    <property type="entry name" value="I-set"/>
    <property type="match status" value="1"/>
</dbReference>
<keyword evidence="3" id="KW-1185">Reference proteome</keyword>
<reference evidence="2" key="1">
    <citation type="submission" date="2021-12" db="EMBL/GenBank/DDBJ databases">
        <authorList>
            <person name="King R."/>
        </authorList>
    </citation>
    <scope>NUCLEOTIDE SEQUENCE</scope>
</reference>
<organism evidence="2 3">
    <name type="scientific">Bemisia tabaci</name>
    <name type="common">Sweetpotato whitefly</name>
    <name type="synonym">Aleurodes tabaci</name>
    <dbReference type="NCBI Taxonomy" id="7038"/>
    <lineage>
        <taxon>Eukaryota</taxon>
        <taxon>Metazoa</taxon>
        <taxon>Ecdysozoa</taxon>
        <taxon>Arthropoda</taxon>
        <taxon>Hexapoda</taxon>
        <taxon>Insecta</taxon>
        <taxon>Pterygota</taxon>
        <taxon>Neoptera</taxon>
        <taxon>Paraneoptera</taxon>
        <taxon>Hemiptera</taxon>
        <taxon>Sternorrhyncha</taxon>
        <taxon>Aleyrodoidea</taxon>
        <taxon>Aleyrodidae</taxon>
        <taxon>Aleyrodinae</taxon>
        <taxon>Bemisia</taxon>
    </lineage>
</organism>
<proteinExistence type="predicted"/>
<sequence length="172" mass="19563">MTFDRDEKKSLSASLLLASKSEGNVLGVIRKEMEEDVMALQQFDRQPIYTEVNPGEDKKLDCIVLNKRGSCSWQKDNKPVGIYAKKYEWAGRQEDGDCSLWIRQASLDFDDGAWECQVTASDFITQDALTSNPVRLVVRVRIHARAQLKVTALCVFLSTIGHFLALKRRPQR</sequence>
<dbReference type="Gene3D" id="2.60.40.10">
    <property type="entry name" value="Immunoglobulins"/>
    <property type="match status" value="1"/>
</dbReference>
<name>A0A9P0AGX8_BEMTA</name>
<dbReference type="SUPFAM" id="SSF48726">
    <property type="entry name" value="Immunoglobulin"/>
    <property type="match status" value="1"/>
</dbReference>
<evidence type="ECO:0000313" key="2">
    <source>
        <dbReference type="EMBL" id="CAH0390303.1"/>
    </source>
</evidence>
<dbReference type="InterPro" id="IPR013098">
    <property type="entry name" value="Ig_I-set"/>
</dbReference>
<feature type="domain" description="Immunoglobulin I-set" evidence="1">
    <location>
        <begin position="42"/>
        <end position="121"/>
    </location>
</feature>
<accession>A0A9P0AGX8</accession>
<gene>
    <name evidence="2" type="ORF">BEMITA_LOCUS9040</name>
</gene>
<dbReference type="Proteomes" id="UP001152759">
    <property type="component" value="Chromosome 5"/>
</dbReference>